<proteinExistence type="predicted"/>
<dbReference type="AlphaFoldDB" id="A0A8X6X519"/>
<name>A0A8X6X519_9ARAC</name>
<evidence type="ECO:0000313" key="1">
    <source>
        <dbReference type="EMBL" id="GFY46302.1"/>
    </source>
</evidence>
<dbReference type="Proteomes" id="UP000886998">
    <property type="component" value="Unassembled WGS sequence"/>
</dbReference>
<sequence length="162" mass="18347">MPSLSVEALAEAIAVHEKVQQAFIKNDSLVQLILVNNMEDSNAELTVICNTAECSYAPTTLRILKVYECVGVSPTEERSVNKLTERLRFIGMRLLFKTADSTALVATRKKIFKKPERKCYMYRKPGYLAKDCWKKERKPKVEGDAFVCTVECGLLTVEHQLT</sequence>
<gene>
    <name evidence="1" type="primary">AVEN_67011_1</name>
    <name evidence="1" type="ORF">TNIN_62781</name>
</gene>
<dbReference type="OrthoDB" id="6779775at2759"/>
<accession>A0A8X6X519</accession>
<protein>
    <submittedName>
        <fullName evidence="1">CCHC-type domain-containing protein</fullName>
    </submittedName>
</protein>
<dbReference type="EMBL" id="BMAV01005306">
    <property type="protein sequence ID" value="GFY46302.1"/>
    <property type="molecule type" value="Genomic_DNA"/>
</dbReference>
<evidence type="ECO:0000313" key="2">
    <source>
        <dbReference type="Proteomes" id="UP000886998"/>
    </source>
</evidence>
<keyword evidence="2" id="KW-1185">Reference proteome</keyword>
<reference evidence="1" key="1">
    <citation type="submission" date="2020-08" db="EMBL/GenBank/DDBJ databases">
        <title>Multicomponent nature underlies the extraordinary mechanical properties of spider dragline silk.</title>
        <authorList>
            <person name="Kono N."/>
            <person name="Nakamura H."/>
            <person name="Mori M."/>
            <person name="Yoshida Y."/>
            <person name="Ohtoshi R."/>
            <person name="Malay A.D."/>
            <person name="Moran D.A.P."/>
            <person name="Tomita M."/>
            <person name="Numata K."/>
            <person name="Arakawa K."/>
        </authorList>
    </citation>
    <scope>NUCLEOTIDE SEQUENCE</scope>
</reference>
<organism evidence="1 2">
    <name type="scientific">Trichonephila inaurata madagascariensis</name>
    <dbReference type="NCBI Taxonomy" id="2747483"/>
    <lineage>
        <taxon>Eukaryota</taxon>
        <taxon>Metazoa</taxon>
        <taxon>Ecdysozoa</taxon>
        <taxon>Arthropoda</taxon>
        <taxon>Chelicerata</taxon>
        <taxon>Arachnida</taxon>
        <taxon>Araneae</taxon>
        <taxon>Araneomorphae</taxon>
        <taxon>Entelegynae</taxon>
        <taxon>Araneoidea</taxon>
        <taxon>Nephilidae</taxon>
        <taxon>Trichonephila</taxon>
        <taxon>Trichonephila inaurata</taxon>
    </lineage>
</organism>
<comment type="caution">
    <text evidence="1">The sequence shown here is derived from an EMBL/GenBank/DDBJ whole genome shotgun (WGS) entry which is preliminary data.</text>
</comment>